<accession>A0ABW0W0I1</accession>
<feature type="transmembrane region" description="Helical" evidence="3">
    <location>
        <begin position="443"/>
        <end position="469"/>
    </location>
</feature>
<dbReference type="InterPro" id="IPR050768">
    <property type="entry name" value="UPF0353/GerABKA_families"/>
</dbReference>
<evidence type="ECO:0000256" key="3">
    <source>
        <dbReference type="SAM" id="Phobius"/>
    </source>
</evidence>
<gene>
    <name evidence="4" type="ORF">ACFPYJ_16935</name>
</gene>
<reference evidence="5" key="1">
    <citation type="journal article" date="2019" name="Int. J. Syst. Evol. Microbiol.">
        <title>The Global Catalogue of Microorganisms (GCM) 10K type strain sequencing project: providing services to taxonomists for standard genome sequencing and annotation.</title>
        <authorList>
            <consortium name="The Broad Institute Genomics Platform"/>
            <consortium name="The Broad Institute Genome Sequencing Center for Infectious Disease"/>
            <person name="Wu L."/>
            <person name="Ma J."/>
        </authorList>
    </citation>
    <scope>NUCLEOTIDE SEQUENCE [LARGE SCALE GENOMIC DNA]</scope>
    <source>
        <strain evidence="5">CGMCC 1.3240</strain>
    </source>
</reference>
<proteinExistence type="inferred from homology"/>
<comment type="similarity">
    <text evidence="1">Belongs to the GerABKA family.</text>
</comment>
<evidence type="ECO:0000313" key="5">
    <source>
        <dbReference type="Proteomes" id="UP001596047"/>
    </source>
</evidence>
<evidence type="ECO:0000256" key="2">
    <source>
        <dbReference type="ARBA" id="ARBA00023136"/>
    </source>
</evidence>
<feature type="transmembrane region" description="Helical" evidence="3">
    <location>
        <begin position="390"/>
        <end position="408"/>
    </location>
</feature>
<keyword evidence="5" id="KW-1185">Reference proteome</keyword>
<evidence type="ECO:0000313" key="4">
    <source>
        <dbReference type="EMBL" id="MFC5650762.1"/>
    </source>
</evidence>
<keyword evidence="3" id="KW-0812">Transmembrane</keyword>
<dbReference type="Proteomes" id="UP001596047">
    <property type="component" value="Unassembled WGS sequence"/>
</dbReference>
<sequence length="529" mass="57777">MDGLAFFTNKQSKTSTVDGVLEPSNGKEAILLTAPLQEKISAITGKLGSSEDVVLRKLGRQSSDEPELAIIYIDSIIDHRTINDNIVQPLQAALLTKASTNRANESDPLYSYGIAAGFVLKINSLEAALTALLCGSCLIMVDGVVDILAADASGGEQRSVEEPSTQTVMRGPQHSFTENVKTNLGLIRRIIRSSDLRIECTVIGRHTHTKIAVCYLEGIAEPVVVNEVNRRLKAIDIDGILESGYVEEFIQDKTFTPFPTLLNVERPDVVAAALLEGQVAVIIDGTPFVLLAPVTFFKFFQSAEDYYQRWDIASFLRLLRQLAFFISMLLPALYIAVTTFHQEMLPTTLLISLAAQREGIPFPALVEALLMEMTFEVLREAGVRMPRAVGPAISIVGALVLGQAAVQAGLVSPAMVIVVSFTAISNFVAPQLNIAIAARLIRFFLMLCAGVLGFFGIMTGILVLLTHLAGLQSFGVPYMTPLAPFRRSSMIDIFIRVPRWAMSLRPVAMSGGKRKKDAKMPQWQRRGKN</sequence>
<feature type="transmembrane region" description="Helical" evidence="3">
    <location>
        <begin position="414"/>
        <end position="436"/>
    </location>
</feature>
<dbReference type="Pfam" id="PF03323">
    <property type="entry name" value="GerA"/>
    <property type="match status" value="1"/>
</dbReference>
<feature type="transmembrane region" description="Helical" evidence="3">
    <location>
        <begin position="321"/>
        <end position="340"/>
    </location>
</feature>
<dbReference type="InterPro" id="IPR004995">
    <property type="entry name" value="Spore_Ger"/>
</dbReference>
<dbReference type="EMBL" id="JBHSOW010000063">
    <property type="protein sequence ID" value="MFC5650762.1"/>
    <property type="molecule type" value="Genomic_DNA"/>
</dbReference>
<dbReference type="PIRSF" id="PIRSF005690">
    <property type="entry name" value="GerBA"/>
    <property type="match status" value="1"/>
</dbReference>
<dbReference type="PANTHER" id="PTHR22550">
    <property type="entry name" value="SPORE GERMINATION PROTEIN"/>
    <property type="match status" value="1"/>
</dbReference>
<dbReference type="PANTHER" id="PTHR22550:SF5">
    <property type="entry name" value="LEUCINE ZIPPER PROTEIN 4"/>
    <property type="match status" value="1"/>
</dbReference>
<keyword evidence="3" id="KW-1133">Transmembrane helix</keyword>
<keyword evidence="2 3" id="KW-0472">Membrane</keyword>
<evidence type="ECO:0000256" key="1">
    <source>
        <dbReference type="ARBA" id="ARBA00005278"/>
    </source>
</evidence>
<name>A0ABW0W0I1_9BACL</name>
<comment type="caution">
    <text evidence="4">The sequence shown here is derived from an EMBL/GenBank/DDBJ whole genome shotgun (WGS) entry which is preliminary data.</text>
</comment>
<protein>
    <submittedName>
        <fullName evidence="4">Spore germination protein</fullName>
    </submittedName>
</protein>
<organism evidence="4 5">
    <name type="scientific">Paenibacillus solisilvae</name>
    <dbReference type="NCBI Taxonomy" id="2486751"/>
    <lineage>
        <taxon>Bacteria</taxon>
        <taxon>Bacillati</taxon>
        <taxon>Bacillota</taxon>
        <taxon>Bacilli</taxon>
        <taxon>Bacillales</taxon>
        <taxon>Paenibacillaceae</taxon>
        <taxon>Paenibacillus</taxon>
    </lineage>
</organism>